<keyword evidence="2" id="KW-1185">Reference proteome</keyword>
<dbReference type="PANTHER" id="PTHR39328">
    <property type="entry name" value="BLL2871 PROTEIN"/>
    <property type="match status" value="1"/>
</dbReference>
<dbReference type="InterPro" id="IPR010430">
    <property type="entry name" value="DUF1028"/>
</dbReference>
<organism evidence="1 2">
    <name type="scientific">Roseivivax isoporae LMG 25204</name>
    <dbReference type="NCBI Taxonomy" id="1449351"/>
    <lineage>
        <taxon>Bacteria</taxon>
        <taxon>Pseudomonadati</taxon>
        <taxon>Pseudomonadota</taxon>
        <taxon>Alphaproteobacteria</taxon>
        <taxon>Rhodobacterales</taxon>
        <taxon>Roseobacteraceae</taxon>
        <taxon>Roseivivax</taxon>
    </lineage>
</organism>
<protein>
    <recommendedName>
        <fullName evidence="3">Major pilin protein fimA</fullName>
    </recommendedName>
</protein>
<dbReference type="OrthoDB" id="9790012at2"/>
<accession>X7F4L1</accession>
<gene>
    <name evidence="1" type="ORF">RISW2_11045</name>
</gene>
<name>X7F4L1_9RHOB</name>
<comment type="caution">
    <text evidence="1">The sequence shown here is derived from an EMBL/GenBank/DDBJ whole genome shotgun (WGS) entry which is preliminary data.</text>
</comment>
<dbReference type="Pfam" id="PF06267">
    <property type="entry name" value="DUF1028"/>
    <property type="match status" value="1"/>
</dbReference>
<dbReference type="AlphaFoldDB" id="X7F4L1"/>
<dbReference type="PATRIC" id="fig|1449351.3.peg.3265"/>
<evidence type="ECO:0000313" key="2">
    <source>
        <dbReference type="Proteomes" id="UP000023430"/>
    </source>
</evidence>
<dbReference type="RefSeq" id="WP_043773119.1">
    <property type="nucleotide sequence ID" value="NZ_JAME01000026.1"/>
</dbReference>
<reference evidence="1 2" key="1">
    <citation type="submission" date="2014-01" db="EMBL/GenBank/DDBJ databases">
        <title>Roseivivax isoporae LMG 25204 Genome Sequencing.</title>
        <authorList>
            <person name="Lai Q."/>
            <person name="Li G."/>
            <person name="Shao Z."/>
        </authorList>
    </citation>
    <scope>NUCLEOTIDE SEQUENCE [LARGE SCALE GENOMIC DNA]</scope>
    <source>
        <strain evidence="1 2">LMG 25204</strain>
    </source>
</reference>
<dbReference type="STRING" id="1449351.RISW2_11045"/>
<dbReference type="Proteomes" id="UP000023430">
    <property type="component" value="Unassembled WGS sequence"/>
</dbReference>
<sequence>MTFSILAHDAQTGRWGGAAATGNLCVGGWVLRGSAESGMSASQGTAPSTIWGEEVLAGMRAGRDAVAAVDAVTAADPGRAHRQLTALDLAGGTGHFTGASSIAVAGAREAPGVVVAGNMLSGEAVLDACIEGFLAADGPLDARLLAALDAAAAAGGDARGLMSAALLVVARDAPPMSLRIDHDAAPLAALRALHARATAQGYMSMLDVVPTLDAPHRAPAD</sequence>
<dbReference type="SUPFAM" id="SSF56235">
    <property type="entry name" value="N-terminal nucleophile aminohydrolases (Ntn hydrolases)"/>
    <property type="match status" value="1"/>
</dbReference>
<dbReference type="eggNOG" id="COG3342">
    <property type="taxonomic scope" value="Bacteria"/>
</dbReference>
<evidence type="ECO:0000313" key="1">
    <source>
        <dbReference type="EMBL" id="ETX27862.1"/>
    </source>
</evidence>
<dbReference type="Gene3D" id="3.60.20.10">
    <property type="entry name" value="Glutamine Phosphoribosylpyrophosphate, subunit 1, domain 1"/>
    <property type="match status" value="1"/>
</dbReference>
<evidence type="ECO:0008006" key="3">
    <source>
        <dbReference type="Google" id="ProtNLM"/>
    </source>
</evidence>
<dbReference type="PANTHER" id="PTHR39328:SF1">
    <property type="entry name" value="BLL2871 PROTEIN"/>
    <property type="match status" value="1"/>
</dbReference>
<dbReference type="EMBL" id="JAME01000026">
    <property type="protein sequence ID" value="ETX27862.1"/>
    <property type="molecule type" value="Genomic_DNA"/>
</dbReference>
<proteinExistence type="predicted"/>
<dbReference type="InterPro" id="IPR029055">
    <property type="entry name" value="Ntn_hydrolases_N"/>
</dbReference>